<dbReference type="EMBL" id="JADPRT010000009">
    <property type="protein sequence ID" value="MBF9070765.1"/>
    <property type="molecule type" value="Genomic_DNA"/>
</dbReference>
<keyword evidence="3" id="KW-1185">Reference proteome</keyword>
<dbReference type="InterPro" id="IPR037401">
    <property type="entry name" value="SnoaL-like"/>
</dbReference>
<comment type="caution">
    <text evidence="2">The sequence shown here is derived from an EMBL/GenBank/DDBJ whole genome shotgun (WGS) entry which is preliminary data.</text>
</comment>
<dbReference type="SUPFAM" id="SSF54427">
    <property type="entry name" value="NTF2-like"/>
    <property type="match status" value="1"/>
</dbReference>
<dbReference type="NCBIfam" id="TIGR02246">
    <property type="entry name" value="SgcJ/EcaC family oxidoreductase"/>
    <property type="match status" value="1"/>
</dbReference>
<dbReference type="Pfam" id="PF12680">
    <property type="entry name" value="SnoaL_2"/>
    <property type="match status" value="1"/>
</dbReference>
<organism evidence="2 3">
    <name type="scientific">Streptacidiphilus fuscans</name>
    <dbReference type="NCBI Taxonomy" id="2789292"/>
    <lineage>
        <taxon>Bacteria</taxon>
        <taxon>Bacillati</taxon>
        <taxon>Actinomycetota</taxon>
        <taxon>Actinomycetes</taxon>
        <taxon>Kitasatosporales</taxon>
        <taxon>Streptomycetaceae</taxon>
        <taxon>Streptacidiphilus</taxon>
    </lineage>
</organism>
<dbReference type="InterPro" id="IPR011944">
    <property type="entry name" value="Steroid_delta5-4_isomerase"/>
</dbReference>
<feature type="domain" description="SnoaL-like" evidence="1">
    <location>
        <begin position="11"/>
        <end position="113"/>
    </location>
</feature>
<sequence>MPQEQQIRDTVTAYVDSFNTQDRERFVALFAEDVVQIDPVGSTPNRGVQALAAFWDGLFASVEKVDFQITDLIVSGDEAALSFHIVQTKPDAQVVVDGIDVFRLDESGRIVEVKGYVDQGHIRVSES</sequence>
<evidence type="ECO:0000313" key="3">
    <source>
        <dbReference type="Proteomes" id="UP000657385"/>
    </source>
</evidence>
<reference evidence="2" key="1">
    <citation type="submission" date="2020-11" db="EMBL/GenBank/DDBJ databases">
        <title>Isolation and identification of active actinomycetes.</title>
        <authorList>
            <person name="Yu B."/>
        </authorList>
    </citation>
    <scope>NUCLEOTIDE SEQUENCE</scope>
    <source>
        <strain evidence="2">NEAU-YB345</strain>
    </source>
</reference>
<proteinExistence type="predicted"/>
<gene>
    <name evidence="2" type="ORF">I2501_22365</name>
</gene>
<dbReference type="Proteomes" id="UP000657385">
    <property type="component" value="Unassembled WGS sequence"/>
</dbReference>
<protein>
    <submittedName>
        <fullName evidence="2">SgcJ/EcaC family oxidoreductase</fullName>
    </submittedName>
</protein>
<dbReference type="RefSeq" id="WP_196195924.1">
    <property type="nucleotide sequence ID" value="NZ_JADPRT010000009.1"/>
</dbReference>
<dbReference type="AlphaFoldDB" id="A0A931B3Y1"/>
<dbReference type="Gene3D" id="3.10.450.50">
    <property type="match status" value="1"/>
</dbReference>
<accession>A0A931B3Y1</accession>
<evidence type="ECO:0000313" key="2">
    <source>
        <dbReference type="EMBL" id="MBF9070765.1"/>
    </source>
</evidence>
<evidence type="ECO:0000259" key="1">
    <source>
        <dbReference type="Pfam" id="PF12680"/>
    </source>
</evidence>
<name>A0A931B3Y1_9ACTN</name>
<dbReference type="InterPro" id="IPR032710">
    <property type="entry name" value="NTF2-like_dom_sf"/>
</dbReference>